<protein>
    <submittedName>
        <fullName evidence="1">Uncharacterized protein</fullName>
    </submittedName>
</protein>
<name>A0A5B7KAP3_PORTR</name>
<keyword evidence="2" id="KW-1185">Reference proteome</keyword>
<comment type="caution">
    <text evidence="1">The sequence shown here is derived from an EMBL/GenBank/DDBJ whole genome shotgun (WGS) entry which is preliminary data.</text>
</comment>
<gene>
    <name evidence="1" type="ORF">E2C01_099544</name>
</gene>
<organism evidence="1 2">
    <name type="scientific">Portunus trituberculatus</name>
    <name type="common">Swimming crab</name>
    <name type="synonym">Neptunus trituberculatus</name>
    <dbReference type="NCBI Taxonomy" id="210409"/>
    <lineage>
        <taxon>Eukaryota</taxon>
        <taxon>Metazoa</taxon>
        <taxon>Ecdysozoa</taxon>
        <taxon>Arthropoda</taxon>
        <taxon>Crustacea</taxon>
        <taxon>Multicrustacea</taxon>
        <taxon>Malacostraca</taxon>
        <taxon>Eumalacostraca</taxon>
        <taxon>Eucarida</taxon>
        <taxon>Decapoda</taxon>
        <taxon>Pleocyemata</taxon>
        <taxon>Brachyura</taxon>
        <taxon>Eubrachyura</taxon>
        <taxon>Portunoidea</taxon>
        <taxon>Portunidae</taxon>
        <taxon>Portuninae</taxon>
        <taxon>Portunus</taxon>
    </lineage>
</organism>
<dbReference type="AlphaFoldDB" id="A0A5B7KAP3"/>
<evidence type="ECO:0000313" key="1">
    <source>
        <dbReference type="EMBL" id="MPD03886.1"/>
    </source>
</evidence>
<dbReference type="EMBL" id="VSRR010138411">
    <property type="protein sequence ID" value="MPD03886.1"/>
    <property type="molecule type" value="Genomic_DNA"/>
</dbReference>
<accession>A0A5B7KAP3</accession>
<proteinExistence type="predicted"/>
<sequence length="126" mass="14459">MRYFRVCSTHERSSRGTTIITSQWDSQTTKVTWRHSTKDLLHGRNVYNTEHPQRLKQLGFNLASPLLPPPPCFATTTTTTTTPALLPLRLLCHIERGTIPFSFVSIFFVEGVPAVTQTRQLLRYDR</sequence>
<dbReference type="Proteomes" id="UP000324222">
    <property type="component" value="Unassembled WGS sequence"/>
</dbReference>
<reference evidence="1 2" key="1">
    <citation type="submission" date="2019-05" db="EMBL/GenBank/DDBJ databases">
        <title>Another draft genome of Portunus trituberculatus and its Hox gene families provides insights of decapod evolution.</title>
        <authorList>
            <person name="Jeong J.-H."/>
            <person name="Song I."/>
            <person name="Kim S."/>
            <person name="Choi T."/>
            <person name="Kim D."/>
            <person name="Ryu S."/>
            <person name="Kim W."/>
        </authorList>
    </citation>
    <scope>NUCLEOTIDE SEQUENCE [LARGE SCALE GENOMIC DNA]</scope>
    <source>
        <tissue evidence="1">Muscle</tissue>
    </source>
</reference>
<evidence type="ECO:0000313" key="2">
    <source>
        <dbReference type="Proteomes" id="UP000324222"/>
    </source>
</evidence>